<sequence length="191" mass="21836">MPTSSIPTTEIQYTGISHLSYISQPTNNNTNNVVYNELSFYDALQQLSSIDEEQNALEEQSQHAHSQSLYLETPVQTHGAYVTDGAELEVSQESRHQLSEEEHLDESRQESETRAAYLRARLLMQIFSLGNLGSLETLRAPWWPAARIYTIRQQLERWSFMVEQALATTRKDVAVADPRYEFGVKTTCNSY</sequence>
<dbReference type="Proteomes" id="UP001194696">
    <property type="component" value="Unassembled WGS sequence"/>
</dbReference>
<protein>
    <submittedName>
        <fullName evidence="1">Uncharacterized protein</fullName>
    </submittedName>
</protein>
<accession>A0ABQ7K4P1</accession>
<name>A0ABQ7K4P1_9FUNG</name>
<comment type="caution">
    <text evidence="1">The sequence shown here is derived from an EMBL/GenBank/DDBJ whole genome shotgun (WGS) entry which is preliminary data.</text>
</comment>
<proteinExistence type="predicted"/>
<reference evidence="1 2" key="1">
    <citation type="journal article" date="2020" name="Fungal Divers.">
        <title>Resolving the Mortierellaceae phylogeny through synthesis of multi-gene phylogenetics and phylogenomics.</title>
        <authorList>
            <person name="Vandepol N."/>
            <person name="Liber J."/>
            <person name="Desiro A."/>
            <person name="Na H."/>
            <person name="Kennedy M."/>
            <person name="Barry K."/>
            <person name="Grigoriev I.V."/>
            <person name="Miller A.N."/>
            <person name="O'Donnell K."/>
            <person name="Stajich J.E."/>
            <person name="Bonito G."/>
        </authorList>
    </citation>
    <scope>NUCLEOTIDE SEQUENCE [LARGE SCALE GENOMIC DNA]</scope>
    <source>
        <strain evidence="1 2">AD045</strain>
    </source>
</reference>
<dbReference type="EMBL" id="JAAAIM010000282">
    <property type="protein sequence ID" value="KAG0290635.1"/>
    <property type="molecule type" value="Genomic_DNA"/>
</dbReference>
<gene>
    <name evidence="1" type="ORF">BGZ96_005916</name>
</gene>
<organism evidence="1 2">
    <name type="scientific">Linnemannia gamsii</name>
    <dbReference type="NCBI Taxonomy" id="64522"/>
    <lineage>
        <taxon>Eukaryota</taxon>
        <taxon>Fungi</taxon>
        <taxon>Fungi incertae sedis</taxon>
        <taxon>Mucoromycota</taxon>
        <taxon>Mortierellomycotina</taxon>
        <taxon>Mortierellomycetes</taxon>
        <taxon>Mortierellales</taxon>
        <taxon>Mortierellaceae</taxon>
        <taxon>Linnemannia</taxon>
    </lineage>
</organism>
<evidence type="ECO:0000313" key="1">
    <source>
        <dbReference type="EMBL" id="KAG0290635.1"/>
    </source>
</evidence>
<evidence type="ECO:0000313" key="2">
    <source>
        <dbReference type="Proteomes" id="UP001194696"/>
    </source>
</evidence>
<keyword evidence="2" id="KW-1185">Reference proteome</keyword>